<proteinExistence type="predicted"/>
<protein>
    <submittedName>
        <fullName evidence="1">Uncharacterized protein</fullName>
    </submittedName>
</protein>
<accession>A0A8J4Q975</accession>
<dbReference type="EMBL" id="JRKL02010775">
    <property type="protein sequence ID" value="KAF3945875.1"/>
    <property type="molecule type" value="Genomic_DNA"/>
</dbReference>
<reference evidence="1" key="1">
    <citation type="submission" date="2020-03" db="EMBL/GenBank/DDBJ databases">
        <title>Castanea mollissima Vanexum genome sequencing.</title>
        <authorList>
            <person name="Staton M."/>
        </authorList>
    </citation>
    <scope>NUCLEOTIDE SEQUENCE</scope>
    <source>
        <tissue evidence="1">Leaf</tissue>
    </source>
</reference>
<keyword evidence="2" id="KW-1185">Reference proteome</keyword>
<comment type="caution">
    <text evidence="1">The sequence shown here is derived from an EMBL/GenBank/DDBJ whole genome shotgun (WGS) entry which is preliminary data.</text>
</comment>
<gene>
    <name evidence="1" type="ORF">CMV_027796</name>
</gene>
<name>A0A8J4Q975_9ROSI</name>
<dbReference type="Proteomes" id="UP000737018">
    <property type="component" value="Unassembled WGS sequence"/>
</dbReference>
<feature type="non-terminal residue" evidence="1">
    <location>
        <position position="1"/>
    </location>
</feature>
<sequence length="53" mass="5897">CTKAKREGQVTLVYMGGAHLLTRTHLGPLGYSLDFLYFGLLRDIGLQSKWTGL</sequence>
<organism evidence="1 2">
    <name type="scientific">Castanea mollissima</name>
    <name type="common">Chinese chestnut</name>
    <dbReference type="NCBI Taxonomy" id="60419"/>
    <lineage>
        <taxon>Eukaryota</taxon>
        <taxon>Viridiplantae</taxon>
        <taxon>Streptophyta</taxon>
        <taxon>Embryophyta</taxon>
        <taxon>Tracheophyta</taxon>
        <taxon>Spermatophyta</taxon>
        <taxon>Magnoliopsida</taxon>
        <taxon>eudicotyledons</taxon>
        <taxon>Gunneridae</taxon>
        <taxon>Pentapetalae</taxon>
        <taxon>rosids</taxon>
        <taxon>fabids</taxon>
        <taxon>Fagales</taxon>
        <taxon>Fagaceae</taxon>
        <taxon>Castanea</taxon>
    </lineage>
</organism>
<evidence type="ECO:0000313" key="1">
    <source>
        <dbReference type="EMBL" id="KAF3945875.1"/>
    </source>
</evidence>
<evidence type="ECO:0000313" key="2">
    <source>
        <dbReference type="Proteomes" id="UP000737018"/>
    </source>
</evidence>
<dbReference type="AlphaFoldDB" id="A0A8J4Q975"/>